<evidence type="ECO:0000313" key="2">
    <source>
        <dbReference type="Proteomes" id="UP000235023"/>
    </source>
</evidence>
<dbReference type="AlphaFoldDB" id="A0A2J5I886"/>
<gene>
    <name evidence="1" type="ORF">BDW42DRAFT_121850</name>
</gene>
<keyword evidence="2" id="KW-1185">Reference proteome</keyword>
<proteinExistence type="predicted"/>
<organism evidence="1 2">
    <name type="scientific">Aspergillus taichungensis</name>
    <dbReference type="NCBI Taxonomy" id="482145"/>
    <lineage>
        <taxon>Eukaryota</taxon>
        <taxon>Fungi</taxon>
        <taxon>Dikarya</taxon>
        <taxon>Ascomycota</taxon>
        <taxon>Pezizomycotina</taxon>
        <taxon>Eurotiomycetes</taxon>
        <taxon>Eurotiomycetidae</taxon>
        <taxon>Eurotiales</taxon>
        <taxon>Aspergillaceae</taxon>
        <taxon>Aspergillus</taxon>
        <taxon>Aspergillus subgen. Circumdati</taxon>
    </lineage>
</organism>
<dbReference type="EMBL" id="KZ559501">
    <property type="protein sequence ID" value="PLN86024.1"/>
    <property type="molecule type" value="Genomic_DNA"/>
</dbReference>
<name>A0A2J5I886_9EURO</name>
<protein>
    <submittedName>
        <fullName evidence="1">Uncharacterized protein</fullName>
    </submittedName>
</protein>
<reference evidence="2" key="1">
    <citation type="submission" date="2017-12" db="EMBL/GenBank/DDBJ databases">
        <authorList>
            <consortium name="DOE Joint Genome Institute"/>
            <person name="Mondo S.J."/>
            <person name="Kjaerbolling I."/>
            <person name="Vesth T.C."/>
            <person name="Frisvad J.C."/>
            <person name="Nybo J.L."/>
            <person name="Theobald S."/>
            <person name="Kuo A."/>
            <person name="Bowyer P."/>
            <person name="Matsuda Y."/>
            <person name="Lyhne E.K."/>
            <person name="Kogle M.E."/>
            <person name="Clum A."/>
            <person name="Lipzen A."/>
            <person name="Salamov A."/>
            <person name="Ngan C.Y."/>
            <person name="Daum C."/>
            <person name="Chiniquy J."/>
            <person name="Barry K."/>
            <person name="LaButti K."/>
            <person name="Haridas S."/>
            <person name="Simmons B.A."/>
            <person name="Magnuson J.K."/>
            <person name="Mortensen U.H."/>
            <person name="Larsen T.O."/>
            <person name="Grigoriev I.V."/>
            <person name="Baker S.E."/>
            <person name="Andersen M.R."/>
            <person name="Nordberg H.P."/>
            <person name="Cantor M.N."/>
            <person name="Hua S.X."/>
        </authorList>
    </citation>
    <scope>NUCLEOTIDE SEQUENCE [LARGE SCALE GENOMIC DNA]</scope>
    <source>
        <strain evidence="2">IBT 19404</strain>
    </source>
</reference>
<sequence length="65" mass="6858">MPCTMDTSQSTTTVTSVSTTPSKLPVLRIMSGKCNFLFTAGTLTVCCPCDGFTEMFEGGHSFGPV</sequence>
<accession>A0A2J5I886</accession>
<dbReference type="Proteomes" id="UP000235023">
    <property type="component" value="Unassembled WGS sequence"/>
</dbReference>
<evidence type="ECO:0000313" key="1">
    <source>
        <dbReference type="EMBL" id="PLN86024.1"/>
    </source>
</evidence>